<protein>
    <recommendedName>
        <fullName evidence="2">BPTI/Kunitz inhibitor domain-containing protein</fullName>
    </recommendedName>
</protein>
<dbReference type="InterPro" id="IPR020901">
    <property type="entry name" value="Prtase_inh_Kunz-CS"/>
</dbReference>
<proteinExistence type="predicted"/>
<reference evidence="3" key="2">
    <citation type="submission" date="2025-09" db="UniProtKB">
        <authorList>
            <consortium name="Ensembl"/>
        </authorList>
    </citation>
    <scope>IDENTIFICATION</scope>
</reference>
<dbReference type="PANTHER" id="PTHR10083:SF373">
    <property type="entry name" value="SERINE PEPTIDASE INHIBITOR, KUNITZ TYPE, 2"/>
    <property type="match status" value="1"/>
</dbReference>
<dbReference type="Gene3D" id="4.10.410.10">
    <property type="entry name" value="Pancreatic trypsin inhibitor Kunitz domain"/>
    <property type="match status" value="1"/>
</dbReference>
<feature type="domain" description="BPTI/Kunitz inhibitor" evidence="2">
    <location>
        <begin position="26"/>
        <end position="76"/>
    </location>
</feature>
<name>A0A8C5YZK9_MARMA</name>
<dbReference type="PANTHER" id="PTHR10083">
    <property type="entry name" value="KUNITZ-TYPE PROTEASE INHIBITOR-RELATED"/>
    <property type="match status" value="1"/>
</dbReference>
<dbReference type="SMART" id="SM00131">
    <property type="entry name" value="KU"/>
    <property type="match status" value="1"/>
</dbReference>
<dbReference type="PROSITE" id="PS50279">
    <property type="entry name" value="BPTI_KUNITZ_2"/>
    <property type="match status" value="1"/>
</dbReference>
<reference evidence="3" key="1">
    <citation type="submission" date="2025-08" db="UniProtKB">
        <authorList>
            <consortium name="Ensembl"/>
        </authorList>
    </citation>
    <scope>IDENTIFICATION</scope>
</reference>
<sequence length="87" mass="10118">ILFRDRVSLNCLEAFSVPADAPPAFCLEPPYTGPCRASMRIYFYNQTSKKCEYFYYSGCNGNLNNFVIKLDCQKEMKNNNENQQREV</sequence>
<dbReference type="GO" id="GO:0004867">
    <property type="term" value="F:serine-type endopeptidase inhibitor activity"/>
    <property type="evidence" value="ECO:0007669"/>
    <property type="project" value="InterPro"/>
</dbReference>
<evidence type="ECO:0000259" key="2">
    <source>
        <dbReference type="PROSITE" id="PS50279"/>
    </source>
</evidence>
<dbReference type="PROSITE" id="PS00280">
    <property type="entry name" value="BPTI_KUNITZ_1"/>
    <property type="match status" value="1"/>
</dbReference>
<evidence type="ECO:0000313" key="3">
    <source>
        <dbReference type="Ensembl" id="ENSMMMP00000005808.1"/>
    </source>
</evidence>
<evidence type="ECO:0000313" key="4">
    <source>
        <dbReference type="Proteomes" id="UP000694407"/>
    </source>
</evidence>
<evidence type="ECO:0000256" key="1">
    <source>
        <dbReference type="ARBA" id="ARBA00023157"/>
    </source>
</evidence>
<organism evidence="3 4">
    <name type="scientific">Marmota marmota marmota</name>
    <name type="common">Alpine marmot</name>
    <dbReference type="NCBI Taxonomy" id="9994"/>
    <lineage>
        <taxon>Eukaryota</taxon>
        <taxon>Metazoa</taxon>
        <taxon>Chordata</taxon>
        <taxon>Craniata</taxon>
        <taxon>Vertebrata</taxon>
        <taxon>Euteleostomi</taxon>
        <taxon>Mammalia</taxon>
        <taxon>Eutheria</taxon>
        <taxon>Euarchontoglires</taxon>
        <taxon>Glires</taxon>
        <taxon>Rodentia</taxon>
        <taxon>Sciuromorpha</taxon>
        <taxon>Sciuridae</taxon>
        <taxon>Xerinae</taxon>
        <taxon>Marmotini</taxon>
        <taxon>Marmota</taxon>
    </lineage>
</organism>
<dbReference type="GO" id="GO:0005615">
    <property type="term" value="C:extracellular space"/>
    <property type="evidence" value="ECO:0007669"/>
    <property type="project" value="TreeGrafter"/>
</dbReference>
<keyword evidence="1" id="KW-1015">Disulfide bond</keyword>
<dbReference type="InterPro" id="IPR050098">
    <property type="entry name" value="TFPI/VKTCI-like"/>
</dbReference>
<accession>A0A8C5YZK9</accession>
<dbReference type="InterPro" id="IPR036880">
    <property type="entry name" value="Kunitz_BPTI_sf"/>
</dbReference>
<dbReference type="CDD" id="cd22592">
    <property type="entry name" value="Kunitz_BPTI"/>
    <property type="match status" value="1"/>
</dbReference>
<dbReference type="Ensembl" id="ENSMMMT00000006600.1">
    <property type="protein sequence ID" value="ENSMMMP00000005808.1"/>
    <property type="gene ID" value="ENSMMMG00000005225.1"/>
</dbReference>
<keyword evidence="4" id="KW-1185">Reference proteome</keyword>
<dbReference type="PRINTS" id="PR00759">
    <property type="entry name" value="BASICPTASE"/>
</dbReference>
<dbReference type="InterPro" id="IPR002223">
    <property type="entry name" value="Kunitz_BPTI"/>
</dbReference>
<dbReference type="Pfam" id="PF00014">
    <property type="entry name" value="Kunitz_BPTI"/>
    <property type="match status" value="1"/>
</dbReference>
<dbReference type="SUPFAM" id="SSF57362">
    <property type="entry name" value="BPTI-like"/>
    <property type="match status" value="1"/>
</dbReference>
<dbReference type="AlphaFoldDB" id="A0A8C5YZK9"/>
<dbReference type="GeneTree" id="ENSGT01010000222890"/>
<dbReference type="Proteomes" id="UP000694407">
    <property type="component" value="Unplaced"/>
</dbReference>